<reference evidence="2 3" key="1">
    <citation type="submission" date="2020-06" db="EMBL/GenBank/DDBJ databases">
        <authorList>
            <person name="Li R."/>
            <person name="Bekaert M."/>
        </authorList>
    </citation>
    <scope>NUCLEOTIDE SEQUENCE [LARGE SCALE GENOMIC DNA]</scope>
    <source>
        <strain evidence="3">wild</strain>
    </source>
</reference>
<feature type="domain" description="DZIP3-like HEPN" evidence="1">
    <location>
        <begin position="149"/>
        <end position="232"/>
    </location>
</feature>
<name>A0A6J8BVC2_MYTCO</name>
<accession>A0A6J8BVC2</accession>
<dbReference type="EMBL" id="CACVKT020004015">
    <property type="protein sequence ID" value="CAC5387572.1"/>
    <property type="molecule type" value="Genomic_DNA"/>
</dbReference>
<dbReference type="Proteomes" id="UP000507470">
    <property type="component" value="Unassembled WGS sequence"/>
</dbReference>
<keyword evidence="3" id="KW-1185">Reference proteome</keyword>
<dbReference type="OrthoDB" id="6138551at2759"/>
<organism evidence="2 3">
    <name type="scientific">Mytilus coruscus</name>
    <name type="common">Sea mussel</name>
    <dbReference type="NCBI Taxonomy" id="42192"/>
    <lineage>
        <taxon>Eukaryota</taxon>
        <taxon>Metazoa</taxon>
        <taxon>Spiralia</taxon>
        <taxon>Lophotrochozoa</taxon>
        <taxon>Mollusca</taxon>
        <taxon>Bivalvia</taxon>
        <taxon>Autobranchia</taxon>
        <taxon>Pteriomorphia</taxon>
        <taxon>Mytilida</taxon>
        <taxon>Mytiloidea</taxon>
        <taxon>Mytilidae</taxon>
        <taxon>Mytilinae</taxon>
        <taxon>Mytilus</taxon>
    </lineage>
</organism>
<proteinExistence type="predicted"/>
<evidence type="ECO:0000259" key="1">
    <source>
        <dbReference type="Pfam" id="PF18738"/>
    </source>
</evidence>
<evidence type="ECO:0000313" key="2">
    <source>
        <dbReference type="EMBL" id="CAC5387572.1"/>
    </source>
</evidence>
<dbReference type="Pfam" id="PF18738">
    <property type="entry name" value="HEPN_DZIP3"/>
    <property type="match status" value="1"/>
</dbReference>
<sequence length="276" mass="31923">MTNVSFDKKWECGLTKPEYVTGSNKFRDVLITEYYCETCTATHKSKEEWSDLQSQELCLFQSSADASESYPQMETTSKCKKQMFTTKVRWNVHGGMTTFAGVSEESIKTCSLTGLTGQEINFTKMGMIVLNILVDALYDLLKQDKPNLPLRSNCDITYLYNELRNLNKHIPSNYWGGTWQIIQVTDIAIGDDIERIRLTRNEIQHSRTFTLDDKRFNDLHHMIVDLVKRFDQHNKPARLYTDHLNDIFAKGVSEEEVKVLKHQIINEIKSGNFAFI</sequence>
<protein>
    <recommendedName>
        <fullName evidence="1">DZIP3-like HEPN domain-containing protein</fullName>
    </recommendedName>
</protein>
<gene>
    <name evidence="2" type="ORF">MCOR_22883</name>
</gene>
<evidence type="ECO:0000313" key="3">
    <source>
        <dbReference type="Proteomes" id="UP000507470"/>
    </source>
</evidence>
<dbReference type="InterPro" id="IPR041249">
    <property type="entry name" value="HEPN_DZIP3"/>
</dbReference>
<dbReference type="AlphaFoldDB" id="A0A6J8BVC2"/>